<evidence type="ECO:0000313" key="5">
    <source>
        <dbReference type="Proteomes" id="UP001163823"/>
    </source>
</evidence>
<keyword evidence="1" id="KW-0175">Coiled coil</keyword>
<organism evidence="4 5">
    <name type="scientific">Quillaja saponaria</name>
    <name type="common">Soap bark tree</name>
    <dbReference type="NCBI Taxonomy" id="32244"/>
    <lineage>
        <taxon>Eukaryota</taxon>
        <taxon>Viridiplantae</taxon>
        <taxon>Streptophyta</taxon>
        <taxon>Embryophyta</taxon>
        <taxon>Tracheophyta</taxon>
        <taxon>Spermatophyta</taxon>
        <taxon>Magnoliopsida</taxon>
        <taxon>eudicotyledons</taxon>
        <taxon>Gunneridae</taxon>
        <taxon>Pentapetalae</taxon>
        <taxon>rosids</taxon>
        <taxon>fabids</taxon>
        <taxon>Fabales</taxon>
        <taxon>Quillajaceae</taxon>
        <taxon>Quillaja</taxon>
    </lineage>
</organism>
<feature type="region of interest" description="Disordered" evidence="2">
    <location>
        <begin position="1"/>
        <end position="66"/>
    </location>
</feature>
<sequence length="606" mass="68457">MSSEGDSLSAPPFNMSDGHPEDGTIVPMGDEPKYRPGKGNVIPPSLAYHPSTSSSSKNTEYGSFEDENEDTAMARFSPEQDGDEESDDDVAIFWPQTNITAVNAIENVISDQKLEIARRRYFEPMGAKIYKVGPYGDCPNHSRSNTLYFYEEYLKARVRYPFYLFIVKVLNALGICPAQITPNGWRFLITFIGICHTLQIRPSLTVFRHLHQIKNTSGGGYIFRPSSTCTEDNNKEWKPRYFFVEAPRPTDMGLTQEQEASVMRAATRRRLEALRDRAKKASSKGKRQTSHERMPPSPKSGRSQKRARAKPSSKEQTGPDSFLLAKVPAHVFLGILEGAYISDIPSTAYAIARGSTLPANAALIDDLLLESSFITGLSAGMQSFQYHESLYTKLKKAQEDVEYSTNKLLGTIQDNENLKARLMQVEKAEAEGRAASEHFDSLQAEVLCLGAEVEGWLEKCREQNEDADRLREEVERYRAFESEAVRLRGEKDEEIARLRAELEVSKEEAQIAVENFKNFDDCRKMIYDHGNRLYANWWVGCRVWLKEHNPSLDISEAKWPGEEEAEEEKRLAKMLAKAEANKEDRSEDEGTADEEVEAIQPDSGDQ</sequence>
<accession>A0AAD7M346</accession>
<feature type="compositionally biased region" description="Polar residues" evidence="2">
    <location>
        <begin position="50"/>
        <end position="61"/>
    </location>
</feature>
<evidence type="ECO:0000313" key="4">
    <source>
        <dbReference type="EMBL" id="KAJ7969125.1"/>
    </source>
</evidence>
<feature type="compositionally biased region" description="Acidic residues" evidence="2">
    <location>
        <begin position="586"/>
        <end position="597"/>
    </location>
</feature>
<evidence type="ECO:0000256" key="1">
    <source>
        <dbReference type="SAM" id="Coils"/>
    </source>
</evidence>
<feature type="compositionally biased region" description="Basic residues" evidence="2">
    <location>
        <begin position="277"/>
        <end position="288"/>
    </location>
</feature>
<evidence type="ECO:0000259" key="3">
    <source>
        <dbReference type="Pfam" id="PF04195"/>
    </source>
</evidence>
<feature type="compositionally biased region" description="Basic and acidic residues" evidence="2">
    <location>
        <begin position="558"/>
        <end position="571"/>
    </location>
</feature>
<dbReference type="EMBL" id="JARAOO010000005">
    <property type="protein sequence ID" value="KAJ7969125.1"/>
    <property type="molecule type" value="Genomic_DNA"/>
</dbReference>
<protein>
    <submittedName>
        <fullName evidence="4">Transposase (Putative), gypsy type</fullName>
    </submittedName>
</protein>
<feature type="region of interest" description="Disordered" evidence="2">
    <location>
        <begin position="274"/>
        <end position="320"/>
    </location>
</feature>
<feature type="region of interest" description="Disordered" evidence="2">
    <location>
        <begin position="558"/>
        <end position="606"/>
    </location>
</feature>
<feature type="compositionally biased region" description="Basic residues" evidence="2">
    <location>
        <begin position="302"/>
        <end position="311"/>
    </location>
</feature>
<feature type="domain" description="Transposase (putative) gypsy type" evidence="3">
    <location>
        <begin position="150"/>
        <end position="214"/>
    </location>
</feature>
<evidence type="ECO:0000256" key="2">
    <source>
        <dbReference type="SAM" id="MobiDB-lite"/>
    </source>
</evidence>
<feature type="coiled-coil region" evidence="1">
    <location>
        <begin position="425"/>
        <end position="515"/>
    </location>
</feature>
<name>A0AAD7M346_QUISA</name>
<proteinExistence type="predicted"/>
<keyword evidence="5" id="KW-1185">Reference proteome</keyword>
<dbReference type="PANTHER" id="PTHR31099">
    <property type="entry name" value="OS06G0165300 PROTEIN"/>
    <property type="match status" value="1"/>
</dbReference>
<dbReference type="InterPro" id="IPR007321">
    <property type="entry name" value="Transposase_28"/>
</dbReference>
<gene>
    <name evidence="4" type="ORF">O6P43_013129</name>
</gene>
<dbReference type="Pfam" id="PF04195">
    <property type="entry name" value="Transposase_28"/>
    <property type="match status" value="1"/>
</dbReference>
<dbReference type="Proteomes" id="UP001163823">
    <property type="component" value="Chromosome 5"/>
</dbReference>
<dbReference type="AlphaFoldDB" id="A0AAD7M346"/>
<dbReference type="PANTHER" id="PTHR31099:SF28">
    <property type="entry name" value="F5J5.12"/>
    <property type="match status" value="1"/>
</dbReference>
<dbReference type="KEGG" id="qsa:O6P43_013129"/>
<comment type="caution">
    <text evidence="4">The sequence shown here is derived from an EMBL/GenBank/DDBJ whole genome shotgun (WGS) entry which is preliminary data.</text>
</comment>
<reference evidence="4" key="1">
    <citation type="journal article" date="2023" name="Science">
        <title>Elucidation of the pathway for biosynthesis of saponin adjuvants from the soapbark tree.</title>
        <authorList>
            <person name="Reed J."/>
            <person name="Orme A."/>
            <person name="El-Demerdash A."/>
            <person name="Owen C."/>
            <person name="Martin L.B.B."/>
            <person name="Misra R.C."/>
            <person name="Kikuchi S."/>
            <person name="Rejzek M."/>
            <person name="Martin A.C."/>
            <person name="Harkess A."/>
            <person name="Leebens-Mack J."/>
            <person name="Louveau T."/>
            <person name="Stephenson M.J."/>
            <person name="Osbourn A."/>
        </authorList>
    </citation>
    <scope>NUCLEOTIDE SEQUENCE</scope>
    <source>
        <strain evidence="4">S10</strain>
    </source>
</reference>